<dbReference type="Proteomes" id="UP001596002">
    <property type="component" value="Unassembled WGS sequence"/>
</dbReference>
<keyword evidence="1" id="KW-0472">Membrane</keyword>
<proteinExistence type="predicted"/>
<comment type="caution">
    <text evidence="2">The sequence shown here is derived from an EMBL/GenBank/DDBJ whole genome shotgun (WGS) entry which is preliminary data.</text>
</comment>
<evidence type="ECO:0000313" key="3">
    <source>
        <dbReference type="Proteomes" id="UP001596002"/>
    </source>
</evidence>
<keyword evidence="3" id="KW-1185">Reference proteome</keyword>
<evidence type="ECO:0008006" key="4">
    <source>
        <dbReference type="Google" id="ProtNLM"/>
    </source>
</evidence>
<evidence type="ECO:0000256" key="1">
    <source>
        <dbReference type="SAM" id="Phobius"/>
    </source>
</evidence>
<sequence length="121" mass="13297">MLAARSVHGTTAAWGKQTEISRPSVQQTAVQKTSGERLKWMATILFCTIVLCGIIGQYSEIARTNIEVERLKIQMEEQMLVNAKLNDRVNELKSPGRIVSKAREIGMVSTNPGAVAKAGRE</sequence>
<evidence type="ECO:0000313" key="2">
    <source>
        <dbReference type="EMBL" id="MFC4770223.1"/>
    </source>
</evidence>
<dbReference type="EMBL" id="JBHSHC010000157">
    <property type="protein sequence ID" value="MFC4770223.1"/>
    <property type="molecule type" value="Genomic_DNA"/>
</dbReference>
<protein>
    <recommendedName>
        <fullName evidence="4">Cell division protein FtsL</fullName>
    </recommendedName>
</protein>
<reference evidence="3" key="1">
    <citation type="journal article" date="2019" name="Int. J. Syst. Evol. Microbiol.">
        <title>The Global Catalogue of Microorganisms (GCM) 10K type strain sequencing project: providing services to taxonomists for standard genome sequencing and annotation.</title>
        <authorList>
            <consortium name="The Broad Institute Genomics Platform"/>
            <consortium name="The Broad Institute Genome Sequencing Center for Infectious Disease"/>
            <person name="Wu L."/>
            <person name="Ma J."/>
        </authorList>
    </citation>
    <scope>NUCLEOTIDE SEQUENCE [LARGE SCALE GENOMIC DNA]</scope>
    <source>
        <strain evidence="3">WYCCWR 12678</strain>
    </source>
</reference>
<keyword evidence="1" id="KW-0812">Transmembrane</keyword>
<dbReference type="RefSeq" id="WP_380029625.1">
    <property type="nucleotide sequence ID" value="NZ_JBHSHC010000157.1"/>
</dbReference>
<feature type="transmembrane region" description="Helical" evidence="1">
    <location>
        <begin position="40"/>
        <end position="58"/>
    </location>
</feature>
<keyword evidence="1" id="KW-1133">Transmembrane helix</keyword>
<organism evidence="2 3">
    <name type="scientific">Effusibacillus consociatus</name>
    <dbReference type="NCBI Taxonomy" id="1117041"/>
    <lineage>
        <taxon>Bacteria</taxon>
        <taxon>Bacillati</taxon>
        <taxon>Bacillota</taxon>
        <taxon>Bacilli</taxon>
        <taxon>Bacillales</taxon>
        <taxon>Alicyclobacillaceae</taxon>
        <taxon>Effusibacillus</taxon>
    </lineage>
</organism>
<name>A0ABV9Q8B1_9BACL</name>
<accession>A0ABV9Q8B1</accession>
<gene>
    <name evidence="2" type="ORF">ACFO8Q_23380</name>
</gene>